<dbReference type="Proteomes" id="UP000252792">
    <property type="component" value="Unassembled WGS sequence"/>
</dbReference>
<reference evidence="1 2" key="1">
    <citation type="submission" date="2018-06" db="EMBL/GenBank/DDBJ databases">
        <title>Genomic Encyclopedia of Type Strains, Phase III (KMG-III): the genomes of soil and plant-associated and newly described type strains.</title>
        <authorList>
            <person name="Whitman W."/>
        </authorList>
    </citation>
    <scope>NUCLEOTIDE SEQUENCE [LARGE SCALE GENOMIC DNA]</scope>
    <source>
        <strain evidence="1 2">CECT 7377</strain>
    </source>
</reference>
<sequence>MAFKPIQKLATTASFASWEQAQQAIEEIVESLSGFHDAALSLGVKPDTVRLIEKQLDACWQDNKGLLGE</sequence>
<gene>
    <name evidence="1" type="ORF">DFP80_102261</name>
</gene>
<dbReference type="RefSeq" id="WP_175020579.1">
    <property type="nucleotide sequence ID" value="NZ_QNSE01000002.1"/>
</dbReference>
<organism evidence="1 2">
    <name type="scientific">Marinomonas rhizomae</name>
    <dbReference type="NCBI Taxonomy" id="491948"/>
    <lineage>
        <taxon>Bacteria</taxon>
        <taxon>Pseudomonadati</taxon>
        <taxon>Pseudomonadota</taxon>
        <taxon>Gammaproteobacteria</taxon>
        <taxon>Oceanospirillales</taxon>
        <taxon>Oceanospirillaceae</taxon>
        <taxon>Marinomonas</taxon>
    </lineage>
</organism>
<evidence type="ECO:0000313" key="1">
    <source>
        <dbReference type="EMBL" id="RBP85264.1"/>
    </source>
</evidence>
<evidence type="ECO:0000313" key="2">
    <source>
        <dbReference type="Proteomes" id="UP000252792"/>
    </source>
</evidence>
<name>A0A366JG29_9GAMM</name>
<accession>A0A366JG29</accession>
<keyword evidence="2" id="KW-1185">Reference proteome</keyword>
<protein>
    <submittedName>
        <fullName evidence="1">Uncharacterized protein</fullName>
    </submittedName>
</protein>
<dbReference type="EMBL" id="QNSE01000002">
    <property type="protein sequence ID" value="RBP85264.1"/>
    <property type="molecule type" value="Genomic_DNA"/>
</dbReference>
<dbReference type="AlphaFoldDB" id="A0A366JG29"/>
<comment type="caution">
    <text evidence="1">The sequence shown here is derived from an EMBL/GenBank/DDBJ whole genome shotgun (WGS) entry which is preliminary data.</text>
</comment>
<proteinExistence type="predicted"/>